<feature type="domain" description="Cytochrome b561 bacterial/Ni-hydrogenase" evidence="7">
    <location>
        <begin position="9"/>
        <end position="192"/>
    </location>
</feature>
<dbReference type="InterPro" id="IPR011577">
    <property type="entry name" value="Cyt_b561_bac/Ni-Hgenase"/>
</dbReference>
<evidence type="ECO:0000259" key="7">
    <source>
        <dbReference type="Pfam" id="PF01292"/>
    </source>
</evidence>
<evidence type="ECO:0000256" key="6">
    <source>
        <dbReference type="SAM" id="Phobius"/>
    </source>
</evidence>
<dbReference type="Gene3D" id="1.20.950.20">
    <property type="entry name" value="Transmembrane di-heme cytochromes, Chain C"/>
    <property type="match status" value="1"/>
</dbReference>
<keyword evidence="3 6" id="KW-0812">Transmembrane</keyword>
<reference evidence="8 9" key="1">
    <citation type="submission" date="2020-08" db="EMBL/GenBank/DDBJ databases">
        <title>Bridging the membrane lipid divide: bacteria of the FCB group superphylum have the potential to synthesize archaeal ether lipids.</title>
        <authorList>
            <person name="Villanueva L."/>
            <person name="Von Meijenfeldt F.A.B."/>
            <person name="Westbye A.B."/>
            <person name="Yadav S."/>
            <person name="Hopmans E.C."/>
            <person name="Dutilh B.E."/>
            <person name="Sinninghe Damste J.S."/>
        </authorList>
    </citation>
    <scope>NUCLEOTIDE SEQUENCE [LARGE SCALE GENOMIC DNA]</scope>
    <source>
        <strain evidence="8">NIOZ-UU17</strain>
    </source>
</reference>
<dbReference type="GO" id="GO:0005886">
    <property type="term" value="C:plasma membrane"/>
    <property type="evidence" value="ECO:0007669"/>
    <property type="project" value="UniProtKB-SubCell"/>
</dbReference>
<evidence type="ECO:0000256" key="2">
    <source>
        <dbReference type="ARBA" id="ARBA00022475"/>
    </source>
</evidence>
<keyword evidence="4 6" id="KW-1133">Transmembrane helix</keyword>
<name>A0A8J6NZG3_9BACT</name>
<dbReference type="GO" id="GO:0022904">
    <property type="term" value="P:respiratory electron transport chain"/>
    <property type="evidence" value="ECO:0007669"/>
    <property type="project" value="InterPro"/>
</dbReference>
<keyword evidence="5 6" id="KW-0472">Membrane</keyword>
<keyword evidence="2" id="KW-1003">Cell membrane</keyword>
<comment type="caution">
    <text evidence="8">The sequence shown here is derived from an EMBL/GenBank/DDBJ whole genome shotgun (WGS) entry which is preliminary data.</text>
</comment>
<comment type="subcellular location">
    <subcellularLocation>
        <location evidence="1">Cell membrane</location>
        <topology evidence="1">Multi-pass membrane protein</topology>
    </subcellularLocation>
</comment>
<feature type="transmembrane region" description="Helical" evidence="6">
    <location>
        <begin position="246"/>
        <end position="264"/>
    </location>
</feature>
<evidence type="ECO:0000313" key="8">
    <source>
        <dbReference type="EMBL" id="MBC8432415.1"/>
    </source>
</evidence>
<feature type="transmembrane region" description="Helical" evidence="6">
    <location>
        <begin position="16"/>
        <end position="38"/>
    </location>
</feature>
<evidence type="ECO:0000313" key="9">
    <source>
        <dbReference type="Proteomes" id="UP000605201"/>
    </source>
</evidence>
<dbReference type="Pfam" id="PF01292">
    <property type="entry name" value="Ni_hydr_CYTB"/>
    <property type="match status" value="1"/>
</dbReference>
<sequence>MTEKTYIKRYSKIHRLFHIFIVLTFMNQAVTGFSFLFITTDLGEKLSQLLGGYKTSFFLHKLGGVLMITGFLIHIMYLLSKIDRRNLKASIFGPDSLVPNLQDIQHLLQRVLSFFGFGSLPKIDRWAYWEKFGYWGVFWGMPLLGITGVMLMFPLLVCRVVSGWTLNVAALLHRAEAILAVSYLFIIHFFFGHFSPSKFPLNEAMFSGRVELEELIEERLAWVERMQKEGKIELIKANAPNPWYRALYFIFGYAALACGFYIIIKGIDYSRYIKLH</sequence>
<evidence type="ECO:0000256" key="5">
    <source>
        <dbReference type="ARBA" id="ARBA00023136"/>
    </source>
</evidence>
<evidence type="ECO:0000256" key="4">
    <source>
        <dbReference type="ARBA" id="ARBA00022989"/>
    </source>
</evidence>
<organism evidence="8 9">
    <name type="scientific">Candidatus Desulfatibia vada</name>
    <dbReference type="NCBI Taxonomy" id="2841696"/>
    <lineage>
        <taxon>Bacteria</taxon>
        <taxon>Pseudomonadati</taxon>
        <taxon>Thermodesulfobacteriota</taxon>
        <taxon>Desulfobacteria</taxon>
        <taxon>Desulfobacterales</taxon>
        <taxon>Desulfobacterales incertae sedis</taxon>
        <taxon>Candidatus Desulfatibia</taxon>
    </lineage>
</organism>
<feature type="transmembrane region" description="Helical" evidence="6">
    <location>
        <begin position="177"/>
        <end position="195"/>
    </location>
</feature>
<proteinExistence type="predicted"/>
<evidence type="ECO:0000256" key="1">
    <source>
        <dbReference type="ARBA" id="ARBA00004651"/>
    </source>
</evidence>
<accession>A0A8J6NZG3</accession>
<dbReference type="Proteomes" id="UP000605201">
    <property type="component" value="Unassembled WGS sequence"/>
</dbReference>
<feature type="transmembrane region" description="Helical" evidence="6">
    <location>
        <begin position="58"/>
        <end position="79"/>
    </location>
</feature>
<gene>
    <name evidence="8" type="ORF">H8D96_10900</name>
</gene>
<evidence type="ECO:0000256" key="3">
    <source>
        <dbReference type="ARBA" id="ARBA00022692"/>
    </source>
</evidence>
<dbReference type="SUPFAM" id="SSF81342">
    <property type="entry name" value="Transmembrane di-heme cytochromes"/>
    <property type="match status" value="1"/>
</dbReference>
<protein>
    <submittedName>
        <fullName evidence="8">Cytochrome b/b6 domain-containing protein</fullName>
    </submittedName>
</protein>
<feature type="transmembrane region" description="Helical" evidence="6">
    <location>
        <begin position="132"/>
        <end position="157"/>
    </location>
</feature>
<dbReference type="AlphaFoldDB" id="A0A8J6NZG3"/>
<dbReference type="EMBL" id="JACNIG010000221">
    <property type="protein sequence ID" value="MBC8432415.1"/>
    <property type="molecule type" value="Genomic_DNA"/>
</dbReference>
<dbReference type="GO" id="GO:0009055">
    <property type="term" value="F:electron transfer activity"/>
    <property type="evidence" value="ECO:0007669"/>
    <property type="project" value="InterPro"/>
</dbReference>
<dbReference type="InterPro" id="IPR016174">
    <property type="entry name" value="Di-haem_cyt_TM"/>
</dbReference>